<feature type="non-terminal residue" evidence="2">
    <location>
        <position position="134"/>
    </location>
</feature>
<gene>
    <name evidence="2" type="ORF">STAS_06051</name>
</gene>
<evidence type="ECO:0000313" key="3">
    <source>
        <dbReference type="Proteomes" id="UP000325081"/>
    </source>
</evidence>
<keyword evidence="3" id="KW-1185">Reference proteome</keyword>
<organism evidence="2 3">
    <name type="scientific">Striga asiatica</name>
    <name type="common">Asiatic witchweed</name>
    <name type="synonym">Buchnera asiatica</name>
    <dbReference type="NCBI Taxonomy" id="4170"/>
    <lineage>
        <taxon>Eukaryota</taxon>
        <taxon>Viridiplantae</taxon>
        <taxon>Streptophyta</taxon>
        <taxon>Embryophyta</taxon>
        <taxon>Tracheophyta</taxon>
        <taxon>Spermatophyta</taxon>
        <taxon>Magnoliopsida</taxon>
        <taxon>eudicotyledons</taxon>
        <taxon>Gunneridae</taxon>
        <taxon>Pentapetalae</taxon>
        <taxon>asterids</taxon>
        <taxon>lamiids</taxon>
        <taxon>Lamiales</taxon>
        <taxon>Orobanchaceae</taxon>
        <taxon>Buchnereae</taxon>
        <taxon>Striga</taxon>
    </lineage>
</organism>
<reference evidence="3" key="1">
    <citation type="journal article" date="2019" name="Curr. Biol.">
        <title>Genome Sequence of Striga asiatica Provides Insight into the Evolution of Plant Parasitism.</title>
        <authorList>
            <person name="Yoshida S."/>
            <person name="Kim S."/>
            <person name="Wafula E.K."/>
            <person name="Tanskanen J."/>
            <person name="Kim Y.M."/>
            <person name="Honaas L."/>
            <person name="Yang Z."/>
            <person name="Spallek T."/>
            <person name="Conn C.E."/>
            <person name="Ichihashi Y."/>
            <person name="Cheong K."/>
            <person name="Cui S."/>
            <person name="Der J.P."/>
            <person name="Gundlach H."/>
            <person name="Jiao Y."/>
            <person name="Hori C."/>
            <person name="Ishida J.K."/>
            <person name="Kasahara H."/>
            <person name="Kiba T."/>
            <person name="Kim M.S."/>
            <person name="Koo N."/>
            <person name="Laohavisit A."/>
            <person name="Lee Y.H."/>
            <person name="Lumba S."/>
            <person name="McCourt P."/>
            <person name="Mortimer J.C."/>
            <person name="Mutuku J.M."/>
            <person name="Nomura T."/>
            <person name="Sasaki-Sekimoto Y."/>
            <person name="Seto Y."/>
            <person name="Wang Y."/>
            <person name="Wakatake T."/>
            <person name="Sakakibara H."/>
            <person name="Demura T."/>
            <person name="Yamaguchi S."/>
            <person name="Yoneyama K."/>
            <person name="Manabe R.I."/>
            <person name="Nelson D.C."/>
            <person name="Schulman A.H."/>
            <person name="Timko M.P."/>
            <person name="dePamphilis C.W."/>
            <person name="Choi D."/>
            <person name="Shirasu K."/>
        </authorList>
    </citation>
    <scope>NUCLEOTIDE SEQUENCE [LARGE SCALE GENOMIC DNA]</scope>
    <source>
        <strain evidence="3">cv. UVA1</strain>
    </source>
</reference>
<dbReference type="EMBL" id="BKCP01004306">
    <property type="protein sequence ID" value="GER30130.1"/>
    <property type="molecule type" value="Genomic_DNA"/>
</dbReference>
<feature type="compositionally biased region" description="Basic and acidic residues" evidence="1">
    <location>
        <begin position="30"/>
        <end position="48"/>
    </location>
</feature>
<proteinExistence type="predicted"/>
<accession>A0A5A7PBR8</accession>
<protein>
    <submittedName>
        <fullName evidence="2">Glutamate receptor ionotropic</fullName>
    </submittedName>
</protein>
<sequence>RVSSFDSTTLNNRILEKKENWKNKLAGRAKRCERSRNLKSSTDPHVEGSNRSTENGRNNDCVPSTKPRSIGSKGTPCSRSRDDSPLKGKRARGLTEEANNPHIIRLEIEKVLTNTVCVGKKPSEVGKNISLRSN</sequence>
<feature type="compositionally biased region" description="Polar residues" evidence="1">
    <location>
        <begin position="49"/>
        <end position="62"/>
    </location>
</feature>
<feature type="region of interest" description="Disordered" evidence="1">
    <location>
        <begin position="26"/>
        <end position="100"/>
    </location>
</feature>
<dbReference type="AlphaFoldDB" id="A0A5A7PBR8"/>
<dbReference type="Proteomes" id="UP000325081">
    <property type="component" value="Unassembled WGS sequence"/>
</dbReference>
<keyword evidence="2" id="KW-0675">Receptor</keyword>
<name>A0A5A7PBR8_STRAF</name>
<evidence type="ECO:0000313" key="2">
    <source>
        <dbReference type="EMBL" id="GER30130.1"/>
    </source>
</evidence>
<feature type="non-terminal residue" evidence="2">
    <location>
        <position position="1"/>
    </location>
</feature>
<evidence type="ECO:0000256" key="1">
    <source>
        <dbReference type="SAM" id="MobiDB-lite"/>
    </source>
</evidence>
<comment type="caution">
    <text evidence="2">The sequence shown here is derived from an EMBL/GenBank/DDBJ whole genome shotgun (WGS) entry which is preliminary data.</text>
</comment>